<dbReference type="AlphaFoldDB" id="A0A1K1YWV4"/>
<dbReference type="EMBL" id="FPJW01000009">
    <property type="protein sequence ID" value="SFX65915.1"/>
    <property type="molecule type" value="Genomic_DNA"/>
</dbReference>
<dbReference type="STRING" id="1122209.SAMN02745752_02411"/>
<dbReference type="OrthoDB" id="9800421at2"/>
<dbReference type="Pfam" id="PF06073">
    <property type="entry name" value="DUF934"/>
    <property type="match status" value="1"/>
</dbReference>
<protein>
    <submittedName>
        <fullName evidence="1">Uncharacterized conserved protein, DUF934 family</fullName>
    </submittedName>
</protein>
<evidence type="ECO:0000313" key="2">
    <source>
        <dbReference type="Proteomes" id="UP000182350"/>
    </source>
</evidence>
<dbReference type="Proteomes" id="UP000182350">
    <property type="component" value="Unassembled WGS sequence"/>
</dbReference>
<gene>
    <name evidence="1" type="ORF">SAMN02745752_02411</name>
</gene>
<dbReference type="RefSeq" id="WP_072326748.1">
    <property type="nucleotide sequence ID" value="NZ_FPJW01000009.1"/>
</dbReference>
<dbReference type="PIRSF" id="PIRSF030820">
    <property type="entry name" value="UCP030820"/>
    <property type="match status" value="1"/>
</dbReference>
<evidence type="ECO:0000313" key="1">
    <source>
        <dbReference type="EMBL" id="SFX65915.1"/>
    </source>
</evidence>
<proteinExistence type="predicted"/>
<organism evidence="1 2">
    <name type="scientific">Marinospirillum alkaliphilum DSM 21637</name>
    <dbReference type="NCBI Taxonomy" id="1122209"/>
    <lineage>
        <taxon>Bacteria</taxon>
        <taxon>Pseudomonadati</taxon>
        <taxon>Pseudomonadota</taxon>
        <taxon>Gammaproteobacteria</taxon>
        <taxon>Oceanospirillales</taxon>
        <taxon>Oceanospirillaceae</taxon>
        <taxon>Marinospirillum</taxon>
    </lineage>
</organism>
<sequence length="162" mass="18103">MPLIKNRQLTTTDAWQFLRTSEEQPELPPQPWGEAVVVPATLLAEVDGQAIPQLGALLTTEQDHALLLPWLDRLQLIAIEFPVFRDGRGFSQARLLRRAGFKGELRAVGAVARDRLAYLESCGFDAFEVPEARFSEQDLQAFDEIGVAYLKLLSRQEAVDVA</sequence>
<accession>A0A1K1YWV4</accession>
<name>A0A1K1YWV4_9GAMM</name>
<reference evidence="1 2" key="1">
    <citation type="submission" date="2016-11" db="EMBL/GenBank/DDBJ databases">
        <authorList>
            <person name="Jaros S."/>
            <person name="Januszkiewicz K."/>
            <person name="Wedrychowicz H."/>
        </authorList>
    </citation>
    <scope>NUCLEOTIDE SEQUENCE [LARGE SCALE GENOMIC DNA]</scope>
    <source>
        <strain evidence="1 2">DSM 21637</strain>
    </source>
</reference>
<dbReference type="InterPro" id="IPR008318">
    <property type="entry name" value="UCP030820"/>
</dbReference>
<keyword evidence="2" id="KW-1185">Reference proteome</keyword>